<comment type="caution">
    <text evidence="1">The sequence shown here is derived from an EMBL/GenBank/DDBJ whole genome shotgun (WGS) entry which is preliminary data.</text>
</comment>
<reference evidence="1" key="2">
    <citation type="submission" date="2020-11" db="EMBL/GenBank/DDBJ databases">
        <authorList>
            <person name="McCartney M.A."/>
            <person name="Auch B."/>
            <person name="Kono T."/>
            <person name="Mallez S."/>
            <person name="Becker A."/>
            <person name="Gohl D.M."/>
            <person name="Silverstein K.A.T."/>
            <person name="Koren S."/>
            <person name="Bechman K.B."/>
            <person name="Herman A."/>
            <person name="Abrahante J.E."/>
            <person name="Garbe J."/>
        </authorList>
    </citation>
    <scope>NUCLEOTIDE SEQUENCE</scope>
    <source>
        <strain evidence="1">Duluth1</strain>
        <tissue evidence="1">Whole animal</tissue>
    </source>
</reference>
<protein>
    <submittedName>
        <fullName evidence="1">Uncharacterized protein</fullName>
    </submittedName>
</protein>
<organism evidence="1 2">
    <name type="scientific">Dreissena polymorpha</name>
    <name type="common">Zebra mussel</name>
    <name type="synonym">Mytilus polymorpha</name>
    <dbReference type="NCBI Taxonomy" id="45954"/>
    <lineage>
        <taxon>Eukaryota</taxon>
        <taxon>Metazoa</taxon>
        <taxon>Spiralia</taxon>
        <taxon>Lophotrochozoa</taxon>
        <taxon>Mollusca</taxon>
        <taxon>Bivalvia</taxon>
        <taxon>Autobranchia</taxon>
        <taxon>Heteroconchia</taxon>
        <taxon>Euheterodonta</taxon>
        <taxon>Imparidentia</taxon>
        <taxon>Neoheterodontei</taxon>
        <taxon>Myida</taxon>
        <taxon>Dreissenoidea</taxon>
        <taxon>Dreissenidae</taxon>
        <taxon>Dreissena</taxon>
    </lineage>
</organism>
<sequence>MEVIIQKSKIMVNSTGNISAYHHEWQKAGRIDQPRIIWSIPVQRWYQYRGGPNKNCHADHSDDKIERVVDYQLYQLPHQAL</sequence>
<name>A0A9D4E4R1_DREPO</name>
<dbReference type="EMBL" id="JAIWYP010000009">
    <property type="protein sequence ID" value="KAH3773146.1"/>
    <property type="molecule type" value="Genomic_DNA"/>
</dbReference>
<dbReference type="Proteomes" id="UP000828390">
    <property type="component" value="Unassembled WGS sequence"/>
</dbReference>
<keyword evidence="2" id="KW-1185">Reference proteome</keyword>
<gene>
    <name evidence="1" type="ORF">DPMN_174501</name>
</gene>
<evidence type="ECO:0000313" key="1">
    <source>
        <dbReference type="EMBL" id="KAH3773146.1"/>
    </source>
</evidence>
<evidence type="ECO:0000313" key="2">
    <source>
        <dbReference type="Proteomes" id="UP000828390"/>
    </source>
</evidence>
<accession>A0A9D4E4R1</accession>
<proteinExistence type="predicted"/>
<reference evidence="1" key="1">
    <citation type="journal article" date="2019" name="bioRxiv">
        <title>The Genome of the Zebra Mussel, Dreissena polymorpha: A Resource for Invasive Species Research.</title>
        <authorList>
            <person name="McCartney M.A."/>
            <person name="Auch B."/>
            <person name="Kono T."/>
            <person name="Mallez S."/>
            <person name="Zhang Y."/>
            <person name="Obille A."/>
            <person name="Becker A."/>
            <person name="Abrahante J.E."/>
            <person name="Garbe J."/>
            <person name="Badalamenti J.P."/>
            <person name="Herman A."/>
            <person name="Mangelson H."/>
            <person name="Liachko I."/>
            <person name="Sullivan S."/>
            <person name="Sone E.D."/>
            <person name="Koren S."/>
            <person name="Silverstein K.A.T."/>
            <person name="Beckman K.B."/>
            <person name="Gohl D.M."/>
        </authorList>
    </citation>
    <scope>NUCLEOTIDE SEQUENCE</scope>
    <source>
        <strain evidence="1">Duluth1</strain>
        <tissue evidence="1">Whole animal</tissue>
    </source>
</reference>
<dbReference type="AlphaFoldDB" id="A0A9D4E4R1"/>